<protein>
    <recommendedName>
        <fullName evidence="2">histidine kinase</fullName>
        <ecNumber evidence="2">2.7.13.3</ecNumber>
    </recommendedName>
</protein>
<dbReference type="RefSeq" id="WP_230497353.1">
    <property type="nucleotide sequence ID" value="NZ_CAKJTG010000016.1"/>
</dbReference>
<organism evidence="12 13">
    <name type="scientific">Pseudoneobacillus rhizosphaerae</name>
    <dbReference type="NCBI Taxonomy" id="2880968"/>
    <lineage>
        <taxon>Bacteria</taxon>
        <taxon>Bacillati</taxon>
        <taxon>Bacillota</taxon>
        <taxon>Bacilli</taxon>
        <taxon>Bacillales</taxon>
        <taxon>Bacillaceae</taxon>
        <taxon>Pseudoneobacillus</taxon>
    </lineage>
</organism>
<feature type="transmembrane region" description="Helical" evidence="10">
    <location>
        <begin position="43"/>
        <end position="62"/>
    </location>
</feature>
<evidence type="ECO:0000256" key="6">
    <source>
        <dbReference type="ARBA" id="ARBA00022777"/>
    </source>
</evidence>
<dbReference type="Pfam" id="PF07730">
    <property type="entry name" value="HisKA_3"/>
    <property type="match status" value="1"/>
</dbReference>
<evidence type="ECO:0000256" key="10">
    <source>
        <dbReference type="SAM" id="Phobius"/>
    </source>
</evidence>
<feature type="transmembrane region" description="Helical" evidence="10">
    <location>
        <begin position="13"/>
        <end position="31"/>
    </location>
</feature>
<name>A0A9C7GB40_9BACI</name>
<dbReference type="Pfam" id="PF02518">
    <property type="entry name" value="HATPase_c"/>
    <property type="match status" value="1"/>
</dbReference>
<proteinExistence type="predicted"/>
<feature type="domain" description="Histidine kinase/HSP90-like ATPase" evidence="11">
    <location>
        <begin position="294"/>
        <end position="384"/>
    </location>
</feature>
<evidence type="ECO:0000256" key="8">
    <source>
        <dbReference type="ARBA" id="ARBA00023012"/>
    </source>
</evidence>
<evidence type="ECO:0000313" key="12">
    <source>
        <dbReference type="EMBL" id="CAG9609116.1"/>
    </source>
</evidence>
<evidence type="ECO:0000256" key="4">
    <source>
        <dbReference type="ARBA" id="ARBA00022679"/>
    </source>
</evidence>
<dbReference type="Gene3D" id="1.20.5.1930">
    <property type="match status" value="1"/>
</dbReference>
<dbReference type="SUPFAM" id="SSF55874">
    <property type="entry name" value="ATPase domain of HSP90 chaperone/DNA topoisomerase II/histidine kinase"/>
    <property type="match status" value="1"/>
</dbReference>
<dbReference type="GO" id="GO:0000155">
    <property type="term" value="F:phosphorelay sensor kinase activity"/>
    <property type="evidence" value="ECO:0007669"/>
    <property type="project" value="InterPro"/>
</dbReference>
<evidence type="ECO:0000256" key="1">
    <source>
        <dbReference type="ARBA" id="ARBA00000085"/>
    </source>
</evidence>
<dbReference type="Proteomes" id="UP000789845">
    <property type="component" value="Unassembled WGS sequence"/>
</dbReference>
<keyword evidence="13" id="KW-1185">Reference proteome</keyword>
<dbReference type="CDD" id="cd16917">
    <property type="entry name" value="HATPase_UhpB-NarQ-NarX-like"/>
    <property type="match status" value="1"/>
</dbReference>
<dbReference type="PANTHER" id="PTHR24421">
    <property type="entry name" value="NITRATE/NITRITE SENSOR PROTEIN NARX-RELATED"/>
    <property type="match status" value="1"/>
</dbReference>
<dbReference type="GO" id="GO:0046983">
    <property type="term" value="F:protein dimerization activity"/>
    <property type="evidence" value="ECO:0007669"/>
    <property type="project" value="InterPro"/>
</dbReference>
<comment type="caution">
    <text evidence="12">The sequence shown here is derived from an EMBL/GenBank/DDBJ whole genome shotgun (WGS) entry which is preliminary data.</text>
</comment>
<dbReference type="InterPro" id="IPR003594">
    <property type="entry name" value="HATPase_dom"/>
</dbReference>
<dbReference type="PANTHER" id="PTHR24421:SF10">
    <property type="entry name" value="NITRATE_NITRITE SENSOR PROTEIN NARQ"/>
    <property type="match status" value="1"/>
</dbReference>
<evidence type="ECO:0000256" key="5">
    <source>
        <dbReference type="ARBA" id="ARBA00022741"/>
    </source>
</evidence>
<feature type="coiled-coil region" evidence="9">
    <location>
        <begin position="159"/>
        <end position="186"/>
    </location>
</feature>
<dbReference type="AlphaFoldDB" id="A0A9C7GB40"/>
<dbReference type="SMART" id="SM00387">
    <property type="entry name" value="HATPase_c"/>
    <property type="match status" value="1"/>
</dbReference>
<evidence type="ECO:0000256" key="3">
    <source>
        <dbReference type="ARBA" id="ARBA00022553"/>
    </source>
</evidence>
<keyword evidence="10" id="KW-1133">Transmembrane helix</keyword>
<evidence type="ECO:0000256" key="2">
    <source>
        <dbReference type="ARBA" id="ARBA00012438"/>
    </source>
</evidence>
<dbReference type="GO" id="GO:0005524">
    <property type="term" value="F:ATP binding"/>
    <property type="evidence" value="ECO:0007669"/>
    <property type="project" value="UniProtKB-KW"/>
</dbReference>
<keyword evidence="6" id="KW-0418">Kinase</keyword>
<dbReference type="EC" id="2.7.13.3" evidence="2"/>
<gene>
    <name evidence="12" type="ORF">NEOCIP111885_02857</name>
</gene>
<evidence type="ECO:0000256" key="7">
    <source>
        <dbReference type="ARBA" id="ARBA00022840"/>
    </source>
</evidence>
<accession>A0A9C7GB40</accession>
<keyword evidence="5" id="KW-0547">Nucleotide-binding</keyword>
<sequence length="397" mass="44899">MSNKHTNWTWVDTVFSGIRVLWLLLWVMIFVSNADFHDGMIPFWGLLLWVFLAFLVPQFFLFPTNLSLPSYYVAEFLFSGSLYGFLLLFVGSDSSLMLIPMISMGLYFSHRKIWYGVTSIGLIIPIIGLFFNSESVVVLLTHLLNNVIALGVGFSFNRMVVLLNENQEQKRVLEQYAKKVESLTLLEERNRMAGELHDTIGHTFTSVIVGIDGVIANLKRSDKERAESKLLILRDLTRKSLEDLRKNIHGMADATEELGSFIDRLAVLSNEFSMNTGTKVSFQYFGLEHDLSHHAEHTLMRCLQEALTNAKRHGNAQTIDVKLDYKKEQVSLTILDNGKGTDTIQLGFGLNSMKQRLQALNGNLEIKAESGEGMELICTIPIQGELIDENHKIAHRG</sequence>
<keyword evidence="3" id="KW-0597">Phosphoprotein</keyword>
<dbReference type="Gene3D" id="3.30.565.10">
    <property type="entry name" value="Histidine kinase-like ATPase, C-terminal domain"/>
    <property type="match status" value="1"/>
</dbReference>
<keyword evidence="8" id="KW-0902">Two-component regulatory system</keyword>
<comment type="catalytic activity">
    <reaction evidence="1">
        <text>ATP + protein L-histidine = ADP + protein N-phospho-L-histidine.</text>
        <dbReference type="EC" id="2.7.13.3"/>
    </reaction>
</comment>
<evidence type="ECO:0000313" key="13">
    <source>
        <dbReference type="Proteomes" id="UP000789845"/>
    </source>
</evidence>
<reference evidence="12" key="1">
    <citation type="submission" date="2021-10" db="EMBL/GenBank/DDBJ databases">
        <authorList>
            <person name="Criscuolo A."/>
        </authorList>
    </citation>
    <scope>NUCLEOTIDE SEQUENCE</scope>
    <source>
        <strain evidence="12">CIP111885</strain>
    </source>
</reference>
<dbReference type="EMBL" id="CAKJTG010000016">
    <property type="protein sequence ID" value="CAG9609116.1"/>
    <property type="molecule type" value="Genomic_DNA"/>
</dbReference>
<evidence type="ECO:0000256" key="9">
    <source>
        <dbReference type="SAM" id="Coils"/>
    </source>
</evidence>
<keyword evidence="10" id="KW-0812">Transmembrane</keyword>
<evidence type="ECO:0000259" key="11">
    <source>
        <dbReference type="SMART" id="SM00387"/>
    </source>
</evidence>
<dbReference type="InterPro" id="IPR036890">
    <property type="entry name" value="HATPase_C_sf"/>
</dbReference>
<keyword evidence="4" id="KW-0808">Transferase</keyword>
<dbReference type="InterPro" id="IPR050482">
    <property type="entry name" value="Sensor_HK_TwoCompSys"/>
</dbReference>
<feature type="transmembrane region" description="Helical" evidence="10">
    <location>
        <begin position="143"/>
        <end position="163"/>
    </location>
</feature>
<dbReference type="GO" id="GO:0016020">
    <property type="term" value="C:membrane"/>
    <property type="evidence" value="ECO:0007669"/>
    <property type="project" value="InterPro"/>
</dbReference>
<keyword evidence="10" id="KW-0472">Membrane</keyword>
<dbReference type="InterPro" id="IPR011712">
    <property type="entry name" value="Sig_transdc_His_kin_sub3_dim/P"/>
</dbReference>
<keyword evidence="9" id="KW-0175">Coiled coil</keyword>
<feature type="transmembrane region" description="Helical" evidence="10">
    <location>
        <begin position="113"/>
        <end position="131"/>
    </location>
</feature>
<keyword evidence="7" id="KW-0067">ATP-binding</keyword>